<dbReference type="PANTHER" id="PTHR30290">
    <property type="entry name" value="PERIPLASMIC BINDING COMPONENT OF ABC TRANSPORTER"/>
    <property type="match status" value="1"/>
</dbReference>
<evidence type="ECO:0000259" key="7">
    <source>
        <dbReference type="Pfam" id="PF00496"/>
    </source>
</evidence>
<comment type="similarity">
    <text evidence="2">Belongs to the bacterial solute-binding protein 5 family.</text>
</comment>
<proteinExistence type="inferred from homology"/>
<dbReference type="PANTHER" id="PTHR30290:SF10">
    <property type="entry name" value="PERIPLASMIC OLIGOPEPTIDE-BINDING PROTEIN-RELATED"/>
    <property type="match status" value="1"/>
</dbReference>
<evidence type="ECO:0000256" key="4">
    <source>
        <dbReference type="ARBA" id="ARBA00022729"/>
    </source>
</evidence>
<dbReference type="GO" id="GO:0042597">
    <property type="term" value="C:periplasmic space"/>
    <property type="evidence" value="ECO:0007669"/>
    <property type="project" value="UniProtKB-ARBA"/>
</dbReference>
<dbReference type="EMBL" id="WPOO01000005">
    <property type="protein sequence ID" value="MVN58480.1"/>
    <property type="molecule type" value="Genomic_DNA"/>
</dbReference>
<name>A0A7K1T4Z8_9ACTN</name>
<dbReference type="GO" id="GO:0030313">
    <property type="term" value="C:cell envelope"/>
    <property type="evidence" value="ECO:0007669"/>
    <property type="project" value="UniProtKB-SubCell"/>
</dbReference>
<dbReference type="PROSITE" id="PS51318">
    <property type="entry name" value="TAT"/>
    <property type="match status" value="1"/>
</dbReference>
<dbReference type="Pfam" id="PF00496">
    <property type="entry name" value="SBP_bac_5"/>
    <property type="match status" value="1"/>
</dbReference>
<comment type="subcellular location">
    <subcellularLocation>
        <location evidence="1">Cell envelope</location>
    </subcellularLocation>
</comment>
<evidence type="ECO:0000313" key="9">
    <source>
        <dbReference type="Proteomes" id="UP000488839"/>
    </source>
</evidence>
<sequence length="549" mass="59833">MLNFPLTRRAFVAGTAATALALAGCSVEQPIEPGPAPADPADDNAPTEPVAAQSGVARTLTAAVAYEGSDPNPIGTSSGVFLAAGWHVFEGLYELNMHTYRAECGLAADAPVQIDDLEYEVTLREDTVFSDGSPLTSADVVNAFERNGESDLYGAFLSFITAVSAPDERTVRFKLNAPMGSVLQERLALVRVFPATLTDEELASKPVGSGPWCYETINAADGGRISFTANHRYTGPWPATCERMEWSVLLDDTRRTDELIDKDVMVMVMEAAPVVRAEELADAGATVEWVPGFNLPFLMFNCEKPPFDDVRVRQALLYAIDVDSLIGTYMAGHARAATSLLPDYFRHYHRAATVYSYDPEKARKLLAEAGVDELALTLRANDNWVSTLAPAIAEDWKAVGVTAEVVLLDTTALFADLSTEPEPGTLLPFDVVLSPGDPSCFGNDADLIISWWYGDNVWTRARSRWATTPAFAEVAELLAEARSKTSEDEQQPLWNQCFDIIAAEVPLYPLFHRETATAWWTAQLDDYDPISATGLNFLGTTPMRDADPI</sequence>
<evidence type="ECO:0000256" key="3">
    <source>
        <dbReference type="ARBA" id="ARBA00022448"/>
    </source>
</evidence>
<dbReference type="InterPro" id="IPR000914">
    <property type="entry name" value="SBP_5_dom"/>
</dbReference>
<keyword evidence="3" id="KW-0813">Transport</keyword>
<dbReference type="GO" id="GO:0043190">
    <property type="term" value="C:ATP-binding cassette (ABC) transporter complex"/>
    <property type="evidence" value="ECO:0007669"/>
    <property type="project" value="InterPro"/>
</dbReference>
<dbReference type="InterPro" id="IPR006311">
    <property type="entry name" value="TAT_signal"/>
</dbReference>
<dbReference type="SUPFAM" id="SSF53850">
    <property type="entry name" value="Periplasmic binding protein-like II"/>
    <property type="match status" value="1"/>
</dbReference>
<reference evidence="8 9" key="1">
    <citation type="submission" date="2019-11" db="EMBL/GenBank/DDBJ databases">
        <title>Whole genome shotgun sequencing (WGS) data from Adlercreutzia equolifaciens ResAG-91, Eggerthella lenta MRI-F36, MRI-F37, MRI-F40, ResAG-49, ResAG-88, ResAG-121, ResAG-145, and Gordonibacter sp. ResAG-5, ResAG-26, ResAG-43, ResAG-50, ResAG-59.</title>
        <authorList>
            <person name="Stoll D.A."/>
            <person name="Danylec N."/>
            <person name="Franz C.M.A.P."/>
            <person name="Huch M."/>
        </authorList>
    </citation>
    <scope>NUCLEOTIDE SEQUENCE [LARGE SCALE GENOMIC DNA]</scope>
    <source>
        <strain evidence="8 9">ResAG-91</strain>
    </source>
</reference>
<keyword evidence="4 6" id="KW-0732">Signal</keyword>
<dbReference type="InterPro" id="IPR039424">
    <property type="entry name" value="SBP_5"/>
</dbReference>
<dbReference type="PIRSF" id="PIRSF002741">
    <property type="entry name" value="MppA"/>
    <property type="match status" value="1"/>
</dbReference>
<feature type="region of interest" description="Disordered" evidence="5">
    <location>
        <begin position="31"/>
        <end position="51"/>
    </location>
</feature>
<evidence type="ECO:0000256" key="6">
    <source>
        <dbReference type="SAM" id="SignalP"/>
    </source>
</evidence>
<evidence type="ECO:0000256" key="2">
    <source>
        <dbReference type="ARBA" id="ARBA00005695"/>
    </source>
</evidence>
<organism evidence="8 9">
    <name type="scientific">Adlercreutzia rubneri</name>
    <dbReference type="NCBI Taxonomy" id="2916441"/>
    <lineage>
        <taxon>Bacteria</taxon>
        <taxon>Bacillati</taxon>
        <taxon>Actinomycetota</taxon>
        <taxon>Coriobacteriia</taxon>
        <taxon>Eggerthellales</taxon>
        <taxon>Eggerthellaceae</taxon>
        <taxon>Adlercreutzia</taxon>
    </lineage>
</organism>
<feature type="domain" description="Solute-binding protein family 5" evidence="7">
    <location>
        <begin position="105"/>
        <end position="459"/>
    </location>
</feature>
<gene>
    <name evidence="8" type="ORF">GO707_04495</name>
</gene>
<dbReference type="Gene3D" id="3.10.105.10">
    <property type="entry name" value="Dipeptide-binding Protein, Domain 3"/>
    <property type="match status" value="1"/>
</dbReference>
<feature type="signal peptide" evidence="6">
    <location>
        <begin position="1"/>
        <end position="21"/>
    </location>
</feature>
<dbReference type="InterPro" id="IPR030678">
    <property type="entry name" value="Peptide/Ni-bd"/>
</dbReference>
<dbReference type="Proteomes" id="UP000488839">
    <property type="component" value="Unassembled WGS sequence"/>
</dbReference>
<keyword evidence="9" id="KW-1185">Reference proteome</keyword>
<accession>A0A7K1T4Z8</accession>
<protein>
    <submittedName>
        <fullName evidence="8">ABC transporter substrate-binding protein</fullName>
    </submittedName>
</protein>
<dbReference type="Gene3D" id="3.40.190.10">
    <property type="entry name" value="Periplasmic binding protein-like II"/>
    <property type="match status" value="1"/>
</dbReference>
<dbReference type="GO" id="GO:1904680">
    <property type="term" value="F:peptide transmembrane transporter activity"/>
    <property type="evidence" value="ECO:0007669"/>
    <property type="project" value="TreeGrafter"/>
</dbReference>
<dbReference type="CDD" id="cd00995">
    <property type="entry name" value="PBP2_NikA_DppA_OppA_like"/>
    <property type="match status" value="1"/>
</dbReference>
<dbReference type="GO" id="GO:0015833">
    <property type="term" value="P:peptide transport"/>
    <property type="evidence" value="ECO:0007669"/>
    <property type="project" value="TreeGrafter"/>
</dbReference>
<evidence type="ECO:0000313" key="8">
    <source>
        <dbReference type="EMBL" id="MVN58480.1"/>
    </source>
</evidence>
<dbReference type="RefSeq" id="WP_157012266.1">
    <property type="nucleotide sequence ID" value="NZ_WPOO01000005.1"/>
</dbReference>
<evidence type="ECO:0000256" key="1">
    <source>
        <dbReference type="ARBA" id="ARBA00004196"/>
    </source>
</evidence>
<evidence type="ECO:0000256" key="5">
    <source>
        <dbReference type="SAM" id="MobiDB-lite"/>
    </source>
</evidence>
<feature type="chain" id="PRO_5039192567" evidence="6">
    <location>
        <begin position="22"/>
        <end position="549"/>
    </location>
</feature>
<comment type="caution">
    <text evidence="8">The sequence shown here is derived from an EMBL/GenBank/DDBJ whole genome shotgun (WGS) entry which is preliminary data.</text>
</comment>
<dbReference type="AlphaFoldDB" id="A0A7K1T4Z8"/>